<evidence type="ECO:0008006" key="4">
    <source>
        <dbReference type="Google" id="ProtNLM"/>
    </source>
</evidence>
<feature type="transmembrane region" description="Helical" evidence="1">
    <location>
        <begin position="38"/>
        <end position="59"/>
    </location>
</feature>
<name>A0A3M9N4X6_9BACT</name>
<dbReference type="OrthoDB" id="1079449at2"/>
<keyword evidence="3" id="KW-1185">Reference proteome</keyword>
<protein>
    <recommendedName>
        <fullName evidence="4">Photosystem I assembly protein Ycf4</fullName>
    </recommendedName>
</protein>
<dbReference type="InterPro" id="IPR048136">
    <property type="entry name" value="STM3941-like"/>
</dbReference>
<evidence type="ECO:0000313" key="2">
    <source>
        <dbReference type="EMBL" id="RNI32786.1"/>
    </source>
</evidence>
<accession>A0A3M9N4X6</accession>
<dbReference type="RefSeq" id="WP_123122538.1">
    <property type="nucleotide sequence ID" value="NZ_RJJR01000024.1"/>
</dbReference>
<comment type="caution">
    <text evidence="2">The sequence shown here is derived from an EMBL/GenBank/DDBJ whole genome shotgun (WGS) entry which is preliminary data.</text>
</comment>
<gene>
    <name evidence="2" type="ORF">EFY79_20030</name>
</gene>
<organism evidence="2 3">
    <name type="scientific">Hanamia caeni</name>
    <dbReference type="NCBI Taxonomy" id="2294116"/>
    <lineage>
        <taxon>Bacteria</taxon>
        <taxon>Pseudomonadati</taxon>
        <taxon>Bacteroidota</taxon>
        <taxon>Chitinophagia</taxon>
        <taxon>Chitinophagales</taxon>
        <taxon>Chitinophagaceae</taxon>
        <taxon>Hanamia</taxon>
    </lineage>
</organism>
<dbReference type="NCBIfam" id="NF041635">
    <property type="entry name" value="STM3941_fam"/>
    <property type="match status" value="1"/>
</dbReference>
<evidence type="ECO:0000313" key="3">
    <source>
        <dbReference type="Proteomes" id="UP000267223"/>
    </source>
</evidence>
<evidence type="ECO:0000256" key="1">
    <source>
        <dbReference type="SAM" id="Phobius"/>
    </source>
</evidence>
<dbReference type="Proteomes" id="UP000267223">
    <property type="component" value="Unassembled WGS sequence"/>
</dbReference>
<keyword evidence="1" id="KW-1133">Transmembrane helix</keyword>
<feature type="transmembrane region" description="Helical" evidence="1">
    <location>
        <begin position="12"/>
        <end position="32"/>
    </location>
</feature>
<dbReference type="AlphaFoldDB" id="A0A3M9N4X6"/>
<dbReference type="EMBL" id="RJJR01000024">
    <property type="protein sequence ID" value="RNI32786.1"/>
    <property type="molecule type" value="Genomic_DNA"/>
</dbReference>
<sequence length="167" mass="19268">MTNTLQIKYNKVFVYLISIFLVGLILIINLAKHVDDKPFIILNIGLGVLTLFVFLKFLFPAINNKIALELNNEGIYDFVRNQETSWTNVTGITKIFFGRGQSGLGILLSDKKQFISQKTLLKRLLLKYNSFWYSTPFIILFSFLEGNNDDILKALQNYYAEVQQQTK</sequence>
<reference evidence="2 3" key="1">
    <citation type="submission" date="2018-11" db="EMBL/GenBank/DDBJ databases">
        <title>Draft genome sequence of Ferruginibacter sp. BO-59.</title>
        <authorList>
            <person name="Im W.T."/>
        </authorList>
    </citation>
    <scope>NUCLEOTIDE SEQUENCE [LARGE SCALE GENOMIC DNA]</scope>
    <source>
        <strain evidence="2 3">BO-59</strain>
    </source>
</reference>
<proteinExistence type="predicted"/>
<keyword evidence="1" id="KW-0472">Membrane</keyword>
<keyword evidence="1" id="KW-0812">Transmembrane</keyword>